<dbReference type="EMBL" id="AP014945">
    <property type="protein sequence ID" value="BAU23340.1"/>
    <property type="molecule type" value="Genomic_DNA"/>
</dbReference>
<sequence>MKIAFICKGNSARSQMAEVYAKHFARLYKKEVEVFSAGADPEKEINPFVLEVMKEEGFDLSENRPKGLEEIPLKELDLIITLCDQAEETCPFIPGVKKIHMPFPDPAKLEGKEVLSEVRKIRDLIKQKVEDLIKTL</sequence>
<reference evidence="3 4" key="1">
    <citation type="journal article" date="2016" name="Int. J. Syst. Evol. Microbiol.">
        <title>Caldimicrobium thiodismutans sp. nov., a sulfur-disproportionating bacterium isolated from a hot spring, and emended description of the genus Caldimicrobium.</title>
        <authorList>
            <person name="Kojima H."/>
            <person name="Umezawa K."/>
            <person name="Fukui M."/>
        </authorList>
    </citation>
    <scope>NUCLEOTIDE SEQUENCE [LARGE SCALE GENOMIC DNA]</scope>
    <source>
        <strain evidence="3 4">TF1</strain>
    </source>
</reference>
<reference evidence="4" key="2">
    <citation type="journal article" date="2016" name="Int. J. Syst. Evol. Microbiol.">
        <title>Caldimicrobium thiodismutans sp. nov., a sulfur-disproportionating bacterium isolated from a hot spring.</title>
        <authorList>
            <person name="Kojima H."/>
            <person name="Umezawa K."/>
            <person name="Fukui M."/>
        </authorList>
    </citation>
    <scope>NUCLEOTIDE SEQUENCE [LARGE SCALE GENOMIC DNA]</scope>
    <source>
        <strain evidence="4">TF1</strain>
    </source>
</reference>
<dbReference type="PANTHER" id="PTHR43428:SF1">
    <property type="entry name" value="ARSENATE REDUCTASE"/>
    <property type="match status" value="1"/>
</dbReference>
<dbReference type="GO" id="GO:0046685">
    <property type="term" value="P:response to arsenic-containing substance"/>
    <property type="evidence" value="ECO:0007669"/>
    <property type="project" value="UniProtKB-KW"/>
</dbReference>
<dbReference type="AlphaFoldDB" id="A0A0U5AHG5"/>
<dbReference type="RefSeq" id="WP_068514092.1">
    <property type="nucleotide sequence ID" value="NZ_AP014945.1"/>
</dbReference>
<organism evidence="3 4">
    <name type="scientific">Caldimicrobium thiodismutans</name>
    <dbReference type="NCBI Taxonomy" id="1653476"/>
    <lineage>
        <taxon>Bacteria</taxon>
        <taxon>Pseudomonadati</taxon>
        <taxon>Thermodesulfobacteriota</taxon>
        <taxon>Thermodesulfobacteria</taxon>
        <taxon>Thermodesulfobacteriales</taxon>
        <taxon>Thermodesulfobacteriaceae</taxon>
        <taxon>Caldimicrobium</taxon>
    </lineage>
</organism>
<dbReference type="OrthoDB" id="9784339at2"/>
<proteinExistence type="predicted"/>
<dbReference type="Gene3D" id="3.40.50.2300">
    <property type="match status" value="1"/>
</dbReference>
<feature type="domain" description="Phosphotyrosine protein phosphatase I" evidence="2">
    <location>
        <begin position="1"/>
        <end position="135"/>
    </location>
</feature>
<dbReference type="Proteomes" id="UP000068196">
    <property type="component" value="Chromosome"/>
</dbReference>
<dbReference type="KEGG" id="cthi:THC_0956"/>
<dbReference type="PANTHER" id="PTHR43428">
    <property type="entry name" value="ARSENATE REDUCTASE"/>
    <property type="match status" value="1"/>
</dbReference>
<evidence type="ECO:0000313" key="4">
    <source>
        <dbReference type="Proteomes" id="UP000068196"/>
    </source>
</evidence>
<dbReference type="Pfam" id="PF01451">
    <property type="entry name" value="LMWPc"/>
    <property type="match status" value="1"/>
</dbReference>
<evidence type="ECO:0000259" key="2">
    <source>
        <dbReference type="SMART" id="SM00226"/>
    </source>
</evidence>
<evidence type="ECO:0000256" key="1">
    <source>
        <dbReference type="ARBA" id="ARBA00022849"/>
    </source>
</evidence>
<dbReference type="CDD" id="cd16345">
    <property type="entry name" value="LMWP_ArsC"/>
    <property type="match status" value="1"/>
</dbReference>
<dbReference type="InterPro" id="IPR023485">
    <property type="entry name" value="Ptyr_pPase"/>
</dbReference>
<gene>
    <name evidence="3" type="ORF">THC_0956</name>
</gene>
<name>A0A0U5AHG5_9BACT</name>
<accession>A0A0U5AHG5</accession>
<protein>
    <submittedName>
        <fullName evidence="3">Protein tyrosine phosphatase</fullName>
    </submittedName>
</protein>
<keyword evidence="1" id="KW-0059">Arsenical resistance</keyword>
<dbReference type="SUPFAM" id="SSF52788">
    <property type="entry name" value="Phosphotyrosine protein phosphatases I"/>
    <property type="match status" value="1"/>
</dbReference>
<dbReference type="STRING" id="1653476.THC_0956"/>
<dbReference type="InterPro" id="IPR036196">
    <property type="entry name" value="Ptyr_pPase_sf"/>
</dbReference>
<dbReference type="SMART" id="SM00226">
    <property type="entry name" value="LMWPc"/>
    <property type="match status" value="1"/>
</dbReference>
<evidence type="ECO:0000313" key="3">
    <source>
        <dbReference type="EMBL" id="BAU23340.1"/>
    </source>
</evidence>
<keyword evidence="4" id="KW-1185">Reference proteome</keyword>